<name>A0A6C0LF08_9ZZZZ</name>
<proteinExistence type="predicted"/>
<evidence type="ECO:0000313" key="1">
    <source>
        <dbReference type="EMBL" id="QHU29037.1"/>
    </source>
</evidence>
<sequence>MTFNDDDIKKGFENITKNSDHSQVSPTHHFNIADKTIDKISDEKYLAKLSFRELMAYATPIVFNRDLETPKIDELYTSITQGYEIPFTIDAIYDKKTKIDEKSIKIINGNHRHGAICKYITEHDKHFSCDYKVYVWVYEVDECETTNMKKSIELYTKINNHLPFKEPIIVDINVMEFMNKLCRQKRFKGLILSNQCETSRQPRVNKKEIFNLLNNNKDILEEFISKYSVNKHNLIVTDEILTQFIESINEINHRLSLKGIVSLYSDNQMVQNKGYYEQAVELGFFLNLKKSNYAKEIWIKYLANPTEI</sequence>
<reference evidence="1" key="1">
    <citation type="journal article" date="2020" name="Nature">
        <title>Giant virus diversity and host interactions through global metagenomics.</title>
        <authorList>
            <person name="Schulz F."/>
            <person name="Roux S."/>
            <person name="Paez-Espino D."/>
            <person name="Jungbluth S."/>
            <person name="Walsh D.A."/>
            <person name="Denef V.J."/>
            <person name="McMahon K.D."/>
            <person name="Konstantinidis K.T."/>
            <person name="Eloe-Fadrosh E.A."/>
            <person name="Kyrpides N.C."/>
            <person name="Woyke T."/>
        </authorList>
    </citation>
    <scope>NUCLEOTIDE SEQUENCE</scope>
    <source>
        <strain evidence="1">GVMAG-M-3300027804-47</strain>
    </source>
</reference>
<protein>
    <submittedName>
        <fullName evidence="1">Uncharacterized protein</fullName>
    </submittedName>
</protein>
<dbReference type="EMBL" id="MN740480">
    <property type="protein sequence ID" value="QHU29037.1"/>
    <property type="molecule type" value="Genomic_DNA"/>
</dbReference>
<accession>A0A6C0LF08</accession>
<dbReference type="AlphaFoldDB" id="A0A6C0LF08"/>
<organism evidence="1">
    <name type="scientific">viral metagenome</name>
    <dbReference type="NCBI Taxonomy" id="1070528"/>
    <lineage>
        <taxon>unclassified sequences</taxon>
        <taxon>metagenomes</taxon>
        <taxon>organismal metagenomes</taxon>
    </lineage>
</organism>